<dbReference type="PANTHER" id="PTHR35848">
    <property type="entry name" value="OXALATE-BINDING PROTEIN"/>
    <property type="match status" value="1"/>
</dbReference>
<dbReference type="GO" id="GO:0046872">
    <property type="term" value="F:metal ion binding"/>
    <property type="evidence" value="ECO:0007669"/>
    <property type="project" value="UniProtKB-KW"/>
</dbReference>
<protein>
    <submittedName>
        <fullName evidence="3">Cupin domain protein</fullName>
    </submittedName>
</protein>
<dbReference type="Pfam" id="PF07883">
    <property type="entry name" value="Cupin_2"/>
    <property type="match status" value="1"/>
</dbReference>
<sequence length="163" mass="17487">MPRLDLSQIPVKGGSTYPGKLAGAMAGRTSQRLGDAGGLSQYGVNLVRLAPGAISSLRHYHMEQDEFVMVTEGTCTLIDDHGEHLMQVGDCATFPAGEANGHHLVNKTEAPAVFLVVGTRTETETGYYSDLDMKVTMDASGYTFTRKDGSPLTADQIGDLRHD</sequence>
<evidence type="ECO:0000313" key="4">
    <source>
        <dbReference type="Proteomes" id="UP000194012"/>
    </source>
</evidence>
<dbReference type="EMBL" id="FWFJ01000019">
    <property type="protein sequence ID" value="SLN49053.1"/>
    <property type="molecule type" value="Genomic_DNA"/>
</dbReference>
<dbReference type="CDD" id="cd02224">
    <property type="entry name" value="cupin_SPO2919-like"/>
    <property type="match status" value="1"/>
</dbReference>
<evidence type="ECO:0000313" key="3">
    <source>
        <dbReference type="EMBL" id="SLN49053.1"/>
    </source>
</evidence>
<dbReference type="SUPFAM" id="SSF51182">
    <property type="entry name" value="RmlC-like cupins"/>
    <property type="match status" value="1"/>
</dbReference>
<keyword evidence="4" id="KW-1185">Reference proteome</keyword>
<dbReference type="AlphaFoldDB" id="A0A1X6ZEK6"/>
<reference evidence="4" key="1">
    <citation type="submission" date="2017-03" db="EMBL/GenBank/DDBJ databases">
        <authorList>
            <person name="Rodrigo-Torres L."/>
            <person name="Arahal R.D."/>
            <person name="Lucena T."/>
        </authorList>
    </citation>
    <scope>NUCLEOTIDE SEQUENCE [LARGE SCALE GENOMIC DNA]</scope>
    <source>
        <strain evidence="4">CECT 8370</strain>
    </source>
</reference>
<name>A0A1X6ZEK6_9RHOB</name>
<dbReference type="Proteomes" id="UP000194012">
    <property type="component" value="Unassembled WGS sequence"/>
</dbReference>
<dbReference type="RefSeq" id="WP_085827075.1">
    <property type="nucleotide sequence ID" value="NZ_FWFJ01000019.1"/>
</dbReference>
<gene>
    <name evidence="3" type="ORF">ROG8370_02156</name>
</gene>
<dbReference type="InterPro" id="IPR051610">
    <property type="entry name" value="GPI/OXD"/>
</dbReference>
<dbReference type="InterPro" id="IPR014710">
    <property type="entry name" value="RmlC-like_jellyroll"/>
</dbReference>
<proteinExistence type="predicted"/>
<dbReference type="OrthoDB" id="5290459at2"/>
<evidence type="ECO:0000256" key="1">
    <source>
        <dbReference type="ARBA" id="ARBA00022723"/>
    </source>
</evidence>
<accession>A0A1X6ZEK6</accession>
<keyword evidence="1" id="KW-0479">Metal-binding</keyword>
<feature type="domain" description="Cupin type-2" evidence="2">
    <location>
        <begin position="46"/>
        <end position="117"/>
    </location>
</feature>
<evidence type="ECO:0000259" key="2">
    <source>
        <dbReference type="Pfam" id="PF07883"/>
    </source>
</evidence>
<organism evidence="3 4">
    <name type="scientific">Roseovarius gaetbuli</name>
    <dbReference type="NCBI Taxonomy" id="1356575"/>
    <lineage>
        <taxon>Bacteria</taxon>
        <taxon>Pseudomonadati</taxon>
        <taxon>Pseudomonadota</taxon>
        <taxon>Alphaproteobacteria</taxon>
        <taxon>Rhodobacterales</taxon>
        <taxon>Roseobacteraceae</taxon>
        <taxon>Roseovarius</taxon>
    </lineage>
</organism>
<dbReference type="InterPro" id="IPR011051">
    <property type="entry name" value="RmlC_Cupin_sf"/>
</dbReference>
<dbReference type="Gene3D" id="2.60.120.10">
    <property type="entry name" value="Jelly Rolls"/>
    <property type="match status" value="1"/>
</dbReference>
<dbReference type="PANTHER" id="PTHR35848:SF9">
    <property type="entry name" value="SLL1358 PROTEIN"/>
    <property type="match status" value="1"/>
</dbReference>
<dbReference type="InterPro" id="IPR013096">
    <property type="entry name" value="Cupin_2"/>
</dbReference>